<dbReference type="NCBIfam" id="TIGR03236">
    <property type="entry name" value="dnd_assoc_1"/>
    <property type="match status" value="1"/>
</dbReference>
<dbReference type="RefSeq" id="WP_063360450.1">
    <property type="nucleotide sequence ID" value="NZ_AUXZ01000057.1"/>
</dbReference>
<dbReference type="OrthoDB" id="2590988at2"/>
<dbReference type="PATRIC" id="fig|1365251.3.peg.771"/>
<accession>A0A167FT83</accession>
<sequence length="433" mass="49982">MPLLKELKPKKKNSAASFYPASTNSTNNKYDWETVVGLFIKSLHKIELEKTIKTLDDFKLICKTHLEQKLEGDDIWPVIEKMYFDNEEVVNISPEMQVLKTLNPERSQAGDERLTALYINLAIDLEDFEAPTAHLNFLEKEIKKTFDTPLVTTNKVKKVKSHQAYLPFLSELFQQDLKFLAKHPEHFLSNIKAFLKLYGFIYTAQLSLNIKGWKSEPEVKPCYFILDNEKASKERTQLQLHGHKQVIDASYALFPYLALTESLQDSKELVQPLWQLAPSLTQSDTDNLNRYIQDFYNDRKLTSQLASAEVPEQAINILIILFKEQFKKGATREGAFSNFVKATRETLIKPFEVSRGRAGSFFVLNQDYLLLLTNLAIGEKEQLRLHELIIEFKKRGVFFDKSSEECLIDLFERMGNVERMSDSGDAVYVKKTI</sequence>
<evidence type="ECO:0000313" key="2">
    <source>
        <dbReference type="Proteomes" id="UP000076503"/>
    </source>
</evidence>
<gene>
    <name evidence="1" type="ORF">N476_09225</name>
</gene>
<name>A0A167FT83_9GAMM</name>
<proteinExistence type="predicted"/>
<reference evidence="1 2" key="1">
    <citation type="submission" date="2013-07" db="EMBL/GenBank/DDBJ databases">
        <title>Comparative Genomic and Metabolomic Analysis of Twelve Strains of Pseudoalteromonas luteoviolacea.</title>
        <authorList>
            <person name="Vynne N.G."/>
            <person name="Mansson M."/>
            <person name="Gram L."/>
        </authorList>
    </citation>
    <scope>NUCLEOTIDE SEQUENCE [LARGE SCALE GENOMIC DNA]</scope>
    <source>
        <strain evidence="1 2">H33</strain>
    </source>
</reference>
<protein>
    <recommendedName>
        <fullName evidence="3">DNA phosphorothioation-dependent restriction protein DptG</fullName>
    </recommendedName>
</protein>
<organism evidence="1 2">
    <name type="scientific">Pseudoalteromonas luteoviolacea H33</name>
    <dbReference type="NCBI Taxonomy" id="1365251"/>
    <lineage>
        <taxon>Bacteria</taxon>
        <taxon>Pseudomonadati</taxon>
        <taxon>Pseudomonadota</taxon>
        <taxon>Gammaproteobacteria</taxon>
        <taxon>Alteromonadales</taxon>
        <taxon>Pseudoalteromonadaceae</taxon>
        <taxon>Pseudoalteromonas</taxon>
    </lineage>
</organism>
<comment type="caution">
    <text evidence="1">The sequence shown here is derived from an EMBL/GenBank/DDBJ whole genome shotgun (WGS) entry which is preliminary data.</text>
</comment>
<evidence type="ECO:0008006" key="3">
    <source>
        <dbReference type="Google" id="ProtNLM"/>
    </source>
</evidence>
<dbReference type="EMBL" id="AUXZ01000057">
    <property type="protein sequence ID" value="KZN52955.1"/>
    <property type="molecule type" value="Genomic_DNA"/>
</dbReference>
<dbReference type="Proteomes" id="UP000076503">
    <property type="component" value="Unassembled WGS sequence"/>
</dbReference>
<evidence type="ECO:0000313" key="1">
    <source>
        <dbReference type="EMBL" id="KZN52955.1"/>
    </source>
</evidence>
<dbReference type="InterPro" id="IPR017645">
    <property type="entry name" value="Dnd_assoc_1"/>
</dbReference>
<dbReference type="AlphaFoldDB" id="A0A167FT83"/>